<dbReference type="InterPro" id="IPR022412">
    <property type="entry name" value="Quinolinate_PRibosylTrfase_N"/>
</dbReference>
<accession>A0A7X9YHU5</accession>
<dbReference type="EC" id="2.4.2.19" evidence="5"/>
<evidence type="ECO:0000259" key="16">
    <source>
        <dbReference type="Pfam" id="PF02749"/>
    </source>
</evidence>
<keyword evidence="7" id="KW-0662">Pyridine nucleotide biosynthesis</keyword>
<comment type="function">
    <text evidence="1">Involved in the catabolism of quinolinic acid (QA).</text>
</comment>
<evidence type="ECO:0000256" key="6">
    <source>
        <dbReference type="ARBA" id="ARBA00020990"/>
    </source>
</evidence>
<dbReference type="RefSeq" id="WP_169277477.1">
    <property type="nucleotide sequence ID" value="NZ_JABBCP010000003.1"/>
</dbReference>
<dbReference type="GO" id="GO:0009435">
    <property type="term" value="P:NAD+ biosynthetic process"/>
    <property type="evidence" value="ECO:0007669"/>
    <property type="project" value="UniProtKB-UniPathway"/>
</dbReference>
<dbReference type="InterPro" id="IPR027277">
    <property type="entry name" value="NadC/ModD"/>
</dbReference>
<keyword evidence="18" id="KW-1185">Reference proteome</keyword>
<dbReference type="AlphaFoldDB" id="A0A7X9YHU5"/>
<dbReference type="FunFam" id="3.90.1170.20:FF:000001">
    <property type="entry name" value="Nicotinate-nucleotide diphosphorylase (Carboxylating)"/>
    <property type="match status" value="1"/>
</dbReference>
<evidence type="ECO:0000256" key="8">
    <source>
        <dbReference type="ARBA" id="ARBA00022676"/>
    </source>
</evidence>
<dbReference type="PIRSF" id="PIRSF006250">
    <property type="entry name" value="NadC_ModD"/>
    <property type="match status" value="1"/>
</dbReference>
<evidence type="ECO:0000256" key="10">
    <source>
        <dbReference type="ARBA" id="ARBA00033102"/>
    </source>
</evidence>
<dbReference type="GO" id="GO:0005737">
    <property type="term" value="C:cytoplasm"/>
    <property type="evidence" value="ECO:0007669"/>
    <property type="project" value="TreeGrafter"/>
</dbReference>
<dbReference type="Pfam" id="PF01729">
    <property type="entry name" value="QRPTase_C"/>
    <property type="match status" value="1"/>
</dbReference>
<evidence type="ECO:0000313" key="17">
    <source>
        <dbReference type="EMBL" id="NMF55832.1"/>
    </source>
</evidence>
<keyword evidence="8 13" id="KW-0328">Glycosyltransferase</keyword>
<feature type="binding site" evidence="14">
    <location>
        <position position="168"/>
    </location>
    <ligand>
        <name>substrate</name>
    </ligand>
</feature>
<dbReference type="SUPFAM" id="SSF54675">
    <property type="entry name" value="Nicotinate/Quinolinate PRTase N-terminal domain-like"/>
    <property type="match status" value="1"/>
</dbReference>
<dbReference type="InterPro" id="IPR013785">
    <property type="entry name" value="Aldolase_TIM"/>
</dbReference>
<comment type="subunit">
    <text evidence="4">Hexamer formed by 3 homodimers.</text>
</comment>
<sequence>MDPIAMKLVGDDLILQALREDITFEDVSTASVCPQARQAEVQLIAKADGVIAGLDVFARTFALLDPATTVEATAADGDEVHAGQHLAAVKGDARILLSGERVALNYLQRMSGIATYTRRMVRALEGTNTKLVDTRKTTPGMRVFEKAAVLAGGGFNHRYNLSTAVMLKDNHINAAGGVAKAIQMARAHASFTCTVEIECENLGMVREAADAGADIIMLDNMDHDAMAKAIKVIDGRAKVEASGNVDAQNIRALADLGVDFISSGALTHSAPILDLSLKHLRMLDGA</sequence>
<dbReference type="InterPro" id="IPR002638">
    <property type="entry name" value="Quinolinate_PRibosylTrfase_C"/>
</dbReference>
<dbReference type="Proteomes" id="UP000546970">
    <property type="component" value="Unassembled WGS sequence"/>
</dbReference>
<organism evidence="17 18">
    <name type="scientific">Collinsella acetigenes</name>
    <dbReference type="NCBI Taxonomy" id="2713419"/>
    <lineage>
        <taxon>Bacteria</taxon>
        <taxon>Bacillati</taxon>
        <taxon>Actinomycetota</taxon>
        <taxon>Coriobacteriia</taxon>
        <taxon>Coriobacteriales</taxon>
        <taxon>Coriobacteriaceae</taxon>
        <taxon>Collinsella</taxon>
    </lineage>
</organism>
<feature type="binding site" evidence="14">
    <location>
        <position position="198"/>
    </location>
    <ligand>
        <name>substrate</name>
    </ligand>
</feature>
<comment type="pathway">
    <text evidence="2">Cofactor biosynthesis; NAD(+) biosynthesis; nicotinate D-ribonucleotide from quinolinate: step 1/1.</text>
</comment>
<evidence type="ECO:0000256" key="12">
    <source>
        <dbReference type="ARBA" id="ARBA00069173"/>
    </source>
</evidence>
<evidence type="ECO:0000256" key="3">
    <source>
        <dbReference type="ARBA" id="ARBA00009400"/>
    </source>
</evidence>
<keyword evidence="9 13" id="KW-0808">Transferase</keyword>
<feature type="binding site" evidence="14">
    <location>
        <begin position="263"/>
        <end position="265"/>
    </location>
    <ligand>
        <name>substrate</name>
    </ligand>
</feature>
<evidence type="ECO:0000256" key="2">
    <source>
        <dbReference type="ARBA" id="ARBA00004893"/>
    </source>
</evidence>
<evidence type="ECO:0000259" key="15">
    <source>
        <dbReference type="Pfam" id="PF01729"/>
    </source>
</evidence>
<dbReference type="Gene3D" id="3.90.1170.20">
    <property type="entry name" value="Quinolinate phosphoribosyl transferase, N-terminal domain"/>
    <property type="match status" value="1"/>
</dbReference>
<feature type="binding site" evidence="14">
    <location>
        <position position="219"/>
    </location>
    <ligand>
        <name>substrate</name>
    </ligand>
</feature>
<reference evidence="17 18" key="1">
    <citation type="submission" date="2020-04" db="EMBL/GenBank/DDBJ databases">
        <title>Collinsella sp. KGMB02528 nov., an anaerobic actinobacterium isolated from human feces.</title>
        <authorList>
            <person name="Han K.-I."/>
            <person name="Eom M.K."/>
            <person name="Kim J.-S."/>
            <person name="Lee K.C."/>
            <person name="Suh M.K."/>
            <person name="Park S.-H."/>
            <person name="Lee J.H."/>
            <person name="Kang S.W."/>
            <person name="Park J.-E."/>
            <person name="Oh B.S."/>
            <person name="Yu S.Y."/>
            <person name="Choi S.-H."/>
            <person name="Lee D.H."/>
            <person name="Yoon H."/>
            <person name="Kim B.-Y."/>
            <person name="Lee J.H."/>
            <person name="Lee J.-S."/>
        </authorList>
    </citation>
    <scope>NUCLEOTIDE SEQUENCE [LARGE SCALE GENOMIC DNA]</scope>
    <source>
        <strain evidence="17 18">KGMB02528</strain>
    </source>
</reference>
<feature type="domain" description="Quinolinate phosphoribosyl transferase N-terminal" evidence="16">
    <location>
        <begin position="26"/>
        <end position="111"/>
    </location>
</feature>
<protein>
    <recommendedName>
        <fullName evidence="6">Nicotinate-nucleotide pyrophosphorylase [carboxylating]</fullName>
        <ecNumber evidence="5">2.4.2.19</ecNumber>
    </recommendedName>
    <alternativeName>
        <fullName evidence="12">Probable nicotinate-nucleotide pyrophosphorylase [carboxylating]</fullName>
    </alternativeName>
    <alternativeName>
        <fullName evidence="10">Quinolinate phosphoribosyltransferase [decarboxylating]</fullName>
    </alternativeName>
</protein>
<evidence type="ECO:0000256" key="4">
    <source>
        <dbReference type="ARBA" id="ARBA00011218"/>
    </source>
</evidence>
<evidence type="ECO:0000313" key="18">
    <source>
        <dbReference type="Proteomes" id="UP000546970"/>
    </source>
</evidence>
<dbReference type="InterPro" id="IPR036068">
    <property type="entry name" value="Nicotinate_pribotase-like_C"/>
</dbReference>
<comment type="similarity">
    <text evidence="3 13">Belongs to the NadC/ModD family.</text>
</comment>
<dbReference type="InterPro" id="IPR004393">
    <property type="entry name" value="NadC"/>
</dbReference>
<name>A0A7X9YHU5_9ACTN</name>
<evidence type="ECO:0000256" key="14">
    <source>
        <dbReference type="PIRSR" id="PIRSR006250-1"/>
    </source>
</evidence>
<comment type="caution">
    <text evidence="17">The sequence shown here is derived from an EMBL/GenBank/DDBJ whole genome shotgun (WGS) entry which is preliminary data.</text>
</comment>
<evidence type="ECO:0000256" key="11">
    <source>
        <dbReference type="ARBA" id="ARBA00047445"/>
    </source>
</evidence>
<gene>
    <name evidence="17" type="primary">nadC</name>
    <name evidence="17" type="ORF">HF320_05770</name>
</gene>
<dbReference type="InterPro" id="IPR037128">
    <property type="entry name" value="Quinolinate_PRibosylTase_N_sf"/>
</dbReference>
<dbReference type="FunFam" id="3.20.20.70:FF:000030">
    <property type="entry name" value="Nicotinate-nucleotide pyrophosphorylase, carboxylating"/>
    <property type="match status" value="1"/>
</dbReference>
<dbReference type="EMBL" id="JABBCP010000003">
    <property type="protein sequence ID" value="NMF55832.1"/>
    <property type="molecule type" value="Genomic_DNA"/>
</dbReference>
<feature type="binding site" evidence="14">
    <location>
        <begin position="134"/>
        <end position="136"/>
    </location>
    <ligand>
        <name>substrate</name>
    </ligand>
</feature>
<dbReference type="Pfam" id="PF02749">
    <property type="entry name" value="QRPTase_N"/>
    <property type="match status" value="1"/>
</dbReference>
<proteinExistence type="inferred from homology"/>
<dbReference type="GO" id="GO:0034213">
    <property type="term" value="P:quinolinate catabolic process"/>
    <property type="evidence" value="ECO:0007669"/>
    <property type="project" value="TreeGrafter"/>
</dbReference>
<dbReference type="SUPFAM" id="SSF51690">
    <property type="entry name" value="Nicotinate/Quinolinate PRTase C-terminal domain-like"/>
    <property type="match status" value="1"/>
</dbReference>
<evidence type="ECO:0000256" key="1">
    <source>
        <dbReference type="ARBA" id="ARBA00003237"/>
    </source>
</evidence>
<evidence type="ECO:0000256" key="13">
    <source>
        <dbReference type="PIRNR" id="PIRNR006250"/>
    </source>
</evidence>
<feature type="domain" description="Quinolinate phosphoribosyl transferase C-terminal" evidence="15">
    <location>
        <begin position="113"/>
        <end position="278"/>
    </location>
</feature>
<dbReference type="GO" id="GO:0004514">
    <property type="term" value="F:nicotinate-nucleotide diphosphorylase (carboxylating) activity"/>
    <property type="evidence" value="ECO:0007669"/>
    <property type="project" value="UniProtKB-EC"/>
</dbReference>
<feature type="binding site" evidence="14">
    <location>
        <position position="158"/>
    </location>
    <ligand>
        <name>substrate</name>
    </ligand>
</feature>
<feature type="binding site" evidence="14">
    <location>
        <begin position="242"/>
        <end position="244"/>
    </location>
    <ligand>
        <name>substrate</name>
    </ligand>
</feature>
<evidence type="ECO:0000256" key="5">
    <source>
        <dbReference type="ARBA" id="ARBA00011944"/>
    </source>
</evidence>
<dbReference type="Gene3D" id="3.20.20.70">
    <property type="entry name" value="Aldolase class I"/>
    <property type="match status" value="1"/>
</dbReference>
<dbReference type="NCBIfam" id="TIGR00078">
    <property type="entry name" value="nadC"/>
    <property type="match status" value="1"/>
</dbReference>
<dbReference type="CDD" id="cd01572">
    <property type="entry name" value="QPRTase"/>
    <property type="match status" value="1"/>
</dbReference>
<evidence type="ECO:0000256" key="7">
    <source>
        <dbReference type="ARBA" id="ARBA00022642"/>
    </source>
</evidence>
<evidence type="ECO:0000256" key="9">
    <source>
        <dbReference type="ARBA" id="ARBA00022679"/>
    </source>
</evidence>
<dbReference type="PANTHER" id="PTHR32179:SF3">
    <property type="entry name" value="NICOTINATE-NUCLEOTIDE PYROPHOSPHORYLASE [CARBOXYLATING]"/>
    <property type="match status" value="1"/>
</dbReference>
<dbReference type="PANTHER" id="PTHR32179">
    <property type="entry name" value="NICOTINATE-NUCLEOTIDE PYROPHOSPHORYLASE [CARBOXYLATING]"/>
    <property type="match status" value="1"/>
</dbReference>
<comment type="catalytic activity">
    <reaction evidence="11">
        <text>nicotinate beta-D-ribonucleotide + CO2 + diphosphate = quinolinate + 5-phospho-alpha-D-ribose 1-diphosphate + 2 H(+)</text>
        <dbReference type="Rhea" id="RHEA:12733"/>
        <dbReference type="ChEBI" id="CHEBI:15378"/>
        <dbReference type="ChEBI" id="CHEBI:16526"/>
        <dbReference type="ChEBI" id="CHEBI:29959"/>
        <dbReference type="ChEBI" id="CHEBI:33019"/>
        <dbReference type="ChEBI" id="CHEBI:57502"/>
        <dbReference type="ChEBI" id="CHEBI:58017"/>
        <dbReference type="EC" id="2.4.2.19"/>
    </reaction>
</comment>
<feature type="binding site" evidence="14">
    <location>
        <position position="101"/>
    </location>
    <ligand>
        <name>substrate</name>
    </ligand>
</feature>
<dbReference type="UniPathway" id="UPA00253">
    <property type="reaction ID" value="UER00331"/>
</dbReference>